<evidence type="ECO:0000313" key="2">
    <source>
        <dbReference type="Proteomes" id="UP000002316"/>
    </source>
</evidence>
<dbReference type="Proteomes" id="UP000002316">
    <property type="component" value="Chromosome 7"/>
</dbReference>
<reference evidence="2" key="1">
    <citation type="journal article" date="2010" name="PLoS Negl. Trop. Dis.">
        <title>The genome sequence of Trypanosoma brucei gambiense, causative agent of chronic human african trypanosomiasis.</title>
        <authorList>
            <person name="Jackson A.P."/>
            <person name="Sanders M."/>
            <person name="Berry A."/>
            <person name="McQuillan J."/>
            <person name="Aslett M.A."/>
            <person name="Quail M.A."/>
            <person name="Chukualim B."/>
            <person name="Capewell P."/>
            <person name="MacLeod A."/>
            <person name="Melville S.E."/>
            <person name="Gibson W."/>
            <person name="Barry J.D."/>
            <person name="Berriman M."/>
            <person name="Hertz-Fowler C."/>
        </authorList>
    </citation>
    <scope>NUCLEOTIDE SEQUENCE [LARGE SCALE GENOMIC DNA]</scope>
    <source>
        <strain evidence="2">MHOM/CI/86/DAL972</strain>
    </source>
</reference>
<dbReference type="AlphaFoldDB" id="C9ZTA9"/>
<dbReference type="RefSeq" id="XP_011774924.1">
    <property type="nucleotide sequence ID" value="XM_011776622.1"/>
</dbReference>
<evidence type="ECO:0000313" key="1">
    <source>
        <dbReference type="EMBL" id="CBH12644.1"/>
    </source>
</evidence>
<dbReference type="KEGG" id="tbg:TbgDal_VII5550"/>
<gene>
    <name evidence="1" type="ORF">TbgDal_VII5550</name>
</gene>
<organism evidence="1 2">
    <name type="scientific">Trypanosoma brucei gambiense (strain MHOM/CI/86/DAL972)</name>
    <dbReference type="NCBI Taxonomy" id="679716"/>
    <lineage>
        <taxon>Eukaryota</taxon>
        <taxon>Discoba</taxon>
        <taxon>Euglenozoa</taxon>
        <taxon>Kinetoplastea</taxon>
        <taxon>Metakinetoplastina</taxon>
        <taxon>Trypanosomatida</taxon>
        <taxon>Trypanosomatidae</taxon>
        <taxon>Trypanosoma</taxon>
    </lineage>
</organism>
<protein>
    <submittedName>
        <fullName evidence="1">Uncharacterized protein</fullName>
    </submittedName>
</protein>
<accession>C9ZTA9</accession>
<dbReference type="EMBL" id="FN554970">
    <property type="protein sequence ID" value="CBH12644.1"/>
    <property type="molecule type" value="Genomic_DNA"/>
</dbReference>
<dbReference type="GeneID" id="23862799"/>
<sequence length="128" mass="14276">MVSCARMKQKKNLIGTCHSLCAPSNFLFPSPFPPALTTPWHNAQMCCRSALSAFMETEMTRQRAIMGEVGENSTRDKNKKQTIKEVAAELAMQNPVDPNLCDSHTCRLYDASKKPTRRIAEGLLKICS</sequence>
<proteinExistence type="predicted"/>
<name>C9ZTA9_TRYB9</name>